<feature type="transmembrane region" description="Helical" evidence="5">
    <location>
        <begin position="122"/>
        <end position="142"/>
    </location>
</feature>
<comment type="caution">
    <text evidence="6">The sequence shown here is derived from an EMBL/GenBank/DDBJ whole genome shotgun (WGS) entry which is preliminary data.</text>
</comment>
<dbReference type="EMBL" id="JAVRHL010000003">
    <property type="protein sequence ID" value="MDT0683244.1"/>
    <property type="molecule type" value="Genomic_DNA"/>
</dbReference>
<keyword evidence="7" id="KW-1185">Reference proteome</keyword>
<keyword evidence="3 5" id="KW-1133">Transmembrane helix</keyword>
<feature type="transmembrane region" description="Helical" evidence="5">
    <location>
        <begin position="208"/>
        <end position="226"/>
    </location>
</feature>
<reference evidence="6 7" key="1">
    <citation type="submission" date="2023-09" db="EMBL/GenBank/DDBJ databases">
        <authorList>
            <person name="Rey-Velasco X."/>
        </authorList>
    </citation>
    <scope>NUCLEOTIDE SEQUENCE [LARGE SCALE GENOMIC DNA]</scope>
    <source>
        <strain evidence="6 7">F158</strain>
    </source>
</reference>
<proteinExistence type="predicted"/>
<evidence type="ECO:0000313" key="6">
    <source>
        <dbReference type="EMBL" id="MDT0683244.1"/>
    </source>
</evidence>
<gene>
    <name evidence="6" type="ORF">RM543_11140</name>
</gene>
<dbReference type="InterPro" id="IPR004254">
    <property type="entry name" value="AdipoR/HlyIII-related"/>
</dbReference>
<feature type="transmembrane region" description="Helical" evidence="5">
    <location>
        <begin position="32"/>
        <end position="55"/>
    </location>
</feature>
<feature type="transmembrane region" description="Helical" evidence="5">
    <location>
        <begin position="62"/>
        <end position="85"/>
    </location>
</feature>
<accession>A0ABU3DHQ9</accession>
<dbReference type="RefSeq" id="WP_311691613.1">
    <property type="nucleotide sequence ID" value="NZ_JAVRHL010000003.1"/>
</dbReference>
<evidence type="ECO:0000256" key="5">
    <source>
        <dbReference type="SAM" id="Phobius"/>
    </source>
</evidence>
<dbReference type="PANTHER" id="PTHR20855">
    <property type="entry name" value="ADIPOR/PROGESTIN RECEPTOR-RELATED"/>
    <property type="match status" value="1"/>
</dbReference>
<organism evidence="6 7">
    <name type="scientific">Tropicimonas omnivorans</name>
    <dbReference type="NCBI Taxonomy" id="3075590"/>
    <lineage>
        <taxon>Bacteria</taxon>
        <taxon>Pseudomonadati</taxon>
        <taxon>Pseudomonadota</taxon>
        <taxon>Alphaproteobacteria</taxon>
        <taxon>Rhodobacterales</taxon>
        <taxon>Roseobacteraceae</taxon>
        <taxon>Tropicimonas</taxon>
    </lineage>
</organism>
<feature type="transmembrane region" description="Helical" evidence="5">
    <location>
        <begin position="149"/>
        <end position="169"/>
    </location>
</feature>
<sequence>MSHIPDQPRSAPLHARVVRPAYSRAEEVSDGVVHVIGVAAALAAVPVLITLTAFWRGDVTAIVGISVYGVTFIAMLLCSALYNMLPARRWTPVLRGLDHSAIYFKIAGTYTPFTLLSGWPGAYLLGGLWTAAIAGSSLRILAPERFRPVAIGLYLVMGWAGLFGGWALLQTLSPVVLSLIVIGGLIYTTGVVFYLTDRLPFHTTIWHVFVLVASFVFYAAILTHVAQTS</sequence>
<feature type="transmembrane region" description="Helical" evidence="5">
    <location>
        <begin position="175"/>
        <end position="196"/>
    </location>
</feature>
<protein>
    <submittedName>
        <fullName evidence="6">Hemolysin III family protein</fullName>
    </submittedName>
</protein>
<keyword evidence="4 5" id="KW-0472">Membrane</keyword>
<keyword evidence="2 5" id="KW-0812">Transmembrane</keyword>
<evidence type="ECO:0000256" key="2">
    <source>
        <dbReference type="ARBA" id="ARBA00022692"/>
    </source>
</evidence>
<evidence type="ECO:0000256" key="1">
    <source>
        <dbReference type="ARBA" id="ARBA00004141"/>
    </source>
</evidence>
<comment type="subcellular location">
    <subcellularLocation>
        <location evidence="1">Membrane</location>
        <topology evidence="1">Multi-pass membrane protein</topology>
    </subcellularLocation>
</comment>
<evidence type="ECO:0000313" key="7">
    <source>
        <dbReference type="Proteomes" id="UP001265259"/>
    </source>
</evidence>
<evidence type="ECO:0000256" key="3">
    <source>
        <dbReference type="ARBA" id="ARBA00022989"/>
    </source>
</evidence>
<evidence type="ECO:0000256" key="4">
    <source>
        <dbReference type="ARBA" id="ARBA00023136"/>
    </source>
</evidence>
<dbReference type="Proteomes" id="UP001265259">
    <property type="component" value="Unassembled WGS sequence"/>
</dbReference>
<dbReference type="PANTHER" id="PTHR20855:SF3">
    <property type="entry name" value="LD03007P"/>
    <property type="match status" value="1"/>
</dbReference>
<dbReference type="Pfam" id="PF03006">
    <property type="entry name" value="HlyIII"/>
    <property type="match status" value="1"/>
</dbReference>
<name>A0ABU3DHQ9_9RHOB</name>